<evidence type="ECO:0000256" key="7">
    <source>
        <dbReference type="ARBA" id="ARBA00022982"/>
    </source>
</evidence>
<evidence type="ECO:0000256" key="6">
    <source>
        <dbReference type="ARBA" id="ARBA00022967"/>
    </source>
</evidence>
<evidence type="ECO:0000256" key="3">
    <source>
        <dbReference type="ARBA" id="ARBA00022630"/>
    </source>
</evidence>
<keyword evidence="9 10" id="KW-0472">Membrane</keyword>
<keyword evidence="5 10" id="KW-0812">Transmembrane</keyword>
<evidence type="ECO:0000256" key="5">
    <source>
        <dbReference type="ARBA" id="ARBA00022692"/>
    </source>
</evidence>
<protein>
    <recommendedName>
        <fullName evidence="10">Ion-translocating oxidoreductase complex subunit D</fullName>
        <ecNumber evidence="10">7.-.-.-</ecNumber>
    </recommendedName>
    <alternativeName>
        <fullName evidence="10">Rnf electron transport complex subunit D</fullName>
    </alternativeName>
</protein>
<comment type="function">
    <text evidence="10">Part of a membrane-bound complex that couples electron transfer with translocation of ions across the membrane.</text>
</comment>
<reference evidence="11" key="1">
    <citation type="submission" date="2021-12" db="EMBL/GenBank/DDBJ databases">
        <authorList>
            <person name="Rodrigo-Torres L."/>
            <person name="Arahal R. D."/>
            <person name="Lucena T."/>
        </authorList>
    </citation>
    <scope>NUCLEOTIDE SEQUENCE</scope>
    <source>
        <strain evidence="11">CECT 8226</strain>
    </source>
</reference>
<comment type="subcellular location">
    <subcellularLocation>
        <location evidence="10">Cell inner membrane</location>
        <topology evidence="10">Multi-pass membrane protein</topology>
    </subcellularLocation>
</comment>
<organism evidence="11 12">
    <name type="scientific">Vibrio hippocampi</name>
    <dbReference type="NCBI Taxonomy" id="654686"/>
    <lineage>
        <taxon>Bacteria</taxon>
        <taxon>Pseudomonadati</taxon>
        <taxon>Pseudomonadota</taxon>
        <taxon>Gammaproteobacteria</taxon>
        <taxon>Vibrionales</taxon>
        <taxon>Vibrionaceae</taxon>
        <taxon>Vibrio</taxon>
    </lineage>
</organism>
<keyword evidence="3 10" id="KW-0285">Flavoprotein</keyword>
<keyword evidence="10" id="KW-0997">Cell inner membrane</keyword>
<comment type="similarity">
    <text evidence="10">Belongs to the NqrB/RnfD family.</text>
</comment>
<proteinExistence type="inferred from homology"/>
<keyword evidence="6 10" id="KW-1278">Translocase</keyword>
<feature type="transmembrane region" description="Helical" evidence="10">
    <location>
        <begin position="47"/>
        <end position="66"/>
    </location>
</feature>
<name>A0ABM8ZLV1_9VIBR</name>
<accession>A0ABM8ZLV1</accession>
<feature type="modified residue" description="FMN phosphoryl threonine" evidence="10">
    <location>
        <position position="166"/>
    </location>
</feature>
<evidence type="ECO:0000313" key="12">
    <source>
        <dbReference type="Proteomes" id="UP000838160"/>
    </source>
</evidence>
<evidence type="ECO:0000256" key="8">
    <source>
        <dbReference type="ARBA" id="ARBA00022989"/>
    </source>
</evidence>
<comment type="cofactor">
    <cofactor evidence="10">
        <name>FMN</name>
        <dbReference type="ChEBI" id="CHEBI:58210"/>
    </cofactor>
</comment>
<keyword evidence="12" id="KW-1185">Reference proteome</keyword>
<dbReference type="EC" id="7.-.-.-" evidence="10"/>
<evidence type="ECO:0000313" key="11">
    <source>
        <dbReference type="EMBL" id="CAH0529345.1"/>
    </source>
</evidence>
<evidence type="ECO:0000256" key="10">
    <source>
        <dbReference type="HAMAP-Rule" id="MF_00462"/>
    </source>
</evidence>
<dbReference type="RefSeq" id="WP_237486021.1">
    <property type="nucleotide sequence ID" value="NZ_CAKLCM010000003.1"/>
</dbReference>
<evidence type="ECO:0000256" key="9">
    <source>
        <dbReference type="ARBA" id="ARBA00023136"/>
    </source>
</evidence>
<evidence type="ECO:0000256" key="1">
    <source>
        <dbReference type="ARBA" id="ARBA00022448"/>
    </source>
</evidence>
<keyword evidence="4 10" id="KW-0288">FMN</keyword>
<comment type="caution">
    <text evidence="11">The sequence shown here is derived from an EMBL/GenBank/DDBJ whole genome shotgun (WGS) entry which is preliminary data.</text>
</comment>
<comment type="subunit">
    <text evidence="10">The complex is composed of six subunits: RnfA, RnfB, RnfC, RnfD, RnfE and RnfG.</text>
</comment>
<feature type="transmembrane region" description="Helical" evidence="10">
    <location>
        <begin position="21"/>
        <end position="41"/>
    </location>
</feature>
<feature type="transmembrane region" description="Helical" evidence="10">
    <location>
        <begin position="78"/>
        <end position="105"/>
    </location>
</feature>
<dbReference type="PANTHER" id="PTHR30578:SF0">
    <property type="entry name" value="ION-TRANSLOCATING OXIDOREDUCTASE COMPLEX SUBUNIT D"/>
    <property type="match status" value="1"/>
</dbReference>
<feature type="transmembrane region" description="Helical" evidence="10">
    <location>
        <begin position="209"/>
        <end position="232"/>
    </location>
</feature>
<keyword evidence="1 10" id="KW-0813">Transport</keyword>
<feature type="transmembrane region" description="Helical" evidence="10">
    <location>
        <begin position="238"/>
        <end position="258"/>
    </location>
</feature>
<feature type="transmembrane region" description="Helical" evidence="10">
    <location>
        <begin position="294"/>
        <end position="312"/>
    </location>
</feature>
<keyword evidence="7 10" id="KW-0249">Electron transport</keyword>
<gene>
    <name evidence="11" type="primary">rnfD_2</name>
    <name evidence="10" type="synonym">rnfD</name>
    <name evidence="11" type="ORF">VHP8226_03173</name>
</gene>
<sequence>MINFKPGVGPHAHSHHSSTKIMYLVVLALLPATLFGLISFGPQVARVVAACVVACVVSEALCLLAMGKRISHCFDGSAVLTGLLLAMSLPPAFPTHLCVVGALFAIVVGKQAYGGLGQNLFNPAMLARVFLLVCFPVEMTAWLAPEGLAQVSVADWMQFDAVSSATVLSESRPEVTTRALLTGGQSGSLGETHAIWLLMGGLFLIYQRIITWVIPTFFCVGLLVPAVLGYWIDPEMYLAPSVHLFSGGAILCAFFIATDLVTSPSSAKGQVVYALGCGLLVWLIRSLGSYPEGVAFAVLIMNSLSPLIDYYVQPAWFGSRKLKQGGKAE</sequence>
<evidence type="ECO:0000256" key="4">
    <source>
        <dbReference type="ARBA" id="ARBA00022643"/>
    </source>
</evidence>
<dbReference type="InterPro" id="IPR011303">
    <property type="entry name" value="RnfD_bac"/>
</dbReference>
<keyword evidence="10" id="KW-1003">Cell membrane</keyword>
<dbReference type="EMBL" id="CAKLCM010000003">
    <property type="protein sequence ID" value="CAH0529345.1"/>
    <property type="molecule type" value="Genomic_DNA"/>
</dbReference>
<dbReference type="PANTHER" id="PTHR30578">
    <property type="entry name" value="ELECTRON TRANSPORT COMPLEX PROTEIN RNFD"/>
    <property type="match status" value="1"/>
</dbReference>
<dbReference type="NCBIfam" id="TIGR01946">
    <property type="entry name" value="rnfD"/>
    <property type="match status" value="1"/>
</dbReference>
<evidence type="ECO:0000256" key="2">
    <source>
        <dbReference type="ARBA" id="ARBA00022553"/>
    </source>
</evidence>
<dbReference type="HAMAP" id="MF_00462">
    <property type="entry name" value="RsxD_RnfD"/>
    <property type="match status" value="1"/>
</dbReference>
<keyword evidence="2 10" id="KW-0597">Phosphoprotein</keyword>
<feature type="transmembrane region" description="Helical" evidence="10">
    <location>
        <begin position="270"/>
        <end position="288"/>
    </location>
</feature>
<dbReference type="Pfam" id="PF03116">
    <property type="entry name" value="NQR2_RnfD_RnfE"/>
    <property type="match status" value="1"/>
</dbReference>
<dbReference type="Proteomes" id="UP000838160">
    <property type="component" value="Unassembled WGS sequence"/>
</dbReference>
<keyword evidence="8 10" id="KW-1133">Transmembrane helix</keyword>
<feature type="transmembrane region" description="Helical" evidence="10">
    <location>
        <begin position="125"/>
        <end position="144"/>
    </location>
</feature>
<dbReference type="InterPro" id="IPR004338">
    <property type="entry name" value="NqrB/RnfD"/>
</dbReference>